<comment type="caution">
    <text evidence="10">The sequence shown here is derived from an EMBL/GenBank/DDBJ whole genome shotgun (WGS) entry which is preliminary data.</text>
</comment>
<feature type="transmembrane region" description="Helical" evidence="8">
    <location>
        <begin position="76"/>
        <end position="96"/>
    </location>
</feature>
<keyword evidence="8 9" id="KW-0813">Transport</keyword>
<keyword evidence="8 9" id="KW-0961">Cell wall biogenesis/degradation</keyword>
<dbReference type="GO" id="GO:0005886">
    <property type="term" value="C:plasma membrane"/>
    <property type="evidence" value="ECO:0007669"/>
    <property type="project" value="UniProtKB-SubCell"/>
</dbReference>
<name>A0A402AKZ4_9CHLR</name>
<comment type="function">
    <text evidence="8 9">Involved in peptidoglycan biosynthesis. Transports lipid-linked peptidoglycan precursors from the inner to the outer leaflet of the cytoplasmic membrane.</text>
</comment>
<dbReference type="NCBIfam" id="TIGR01695">
    <property type="entry name" value="murJ_mviN"/>
    <property type="match status" value="1"/>
</dbReference>
<protein>
    <recommendedName>
        <fullName evidence="8">Probable lipid II flippase MurJ</fullName>
    </recommendedName>
</protein>
<feature type="transmembrane region" description="Helical" evidence="8">
    <location>
        <begin position="333"/>
        <end position="353"/>
    </location>
</feature>
<keyword evidence="6 8" id="KW-1133">Transmembrane helix</keyword>
<feature type="transmembrane region" description="Helical" evidence="8">
    <location>
        <begin position="293"/>
        <end position="313"/>
    </location>
</feature>
<dbReference type="EMBL" id="BIFS01000001">
    <property type="protein sequence ID" value="GCE19888.1"/>
    <property type="molecule type" value="Genomic_DNA"/>
</dbReference>
<feature type="transmembrane region" description="Helical" evidence="8">
    <location>
        <begin position="32"/>
        <end position="56"/>
    </location>
</feature>
<dbReference type="Pfam" id="PF03023">
    <property type="entry name" value="MurJ"/>
    <property type="match status" value="1"/>
</dbReference>
<accession>A0A402AKZ4</accession>
<evidence type="ECO:0000256" key="2">
    <source>
        <dbReference type="ARBA" id="ARBA00022475"/>
    </source>
</evidence>
<dbReference type="PANTHER" id="PTHR47019:SF1">
    <property type="entry name" value="LIPID II FLIPPASE MURJ"/>
    <property type="match status" value="1"/>
</dbReference>
<feature type="transmembrane region" description="Helical" evidence="8">
    <location>
        <begin position="436"/>
        <end position="460"/>
    </location>
</feature>
<dbReference type="GO" id="GO:0034204">
    <property type="term" value="P:lipid translocation"/>
    <property type="evidence" value="ECO:0007669"/>
    <property type="project" value="TreeGrafter"/>
</dbReference>
<evidence type="ECO:0000313" key="10">
    <source>
        <dbReference type="EMBL" id="GCE19888.1"/>
    </source>
</evidence>
<proteinExistence type="inferred from homology"/>
<gene>
    <name evidence="8" type="primary">murJ</name>
    <name evidence="10" type="ORF">KDK_36880</name>
</gene>
<dbReference type="Proteomes" id="UP000287188">
    <property type="component" value="Unassembled WGS sequence"/>
</dbReference>
<feature type="transmembrane region" description="Helical" evidence="8">
    <location>
        <begin position="154"/>
        <end position="175"/>
    </location>
</feature>
<evidence type="ECO:0000256" key="8">
    <source>
        <dbReference type="HAMAP-Rule" id="MF_02078"/>
    </source>
</evidence>
<keyword evidence="11" id="KW-1185">Reference proteome</keyword>
<feature type="transmembrane region" description="Helical" evidence="8">
    <location>
        <begin position="108"/>
        <end position="134"/>
    </location>
</feature>
<feature type="transmembrane region" description="Helical" evidence="8">
    <location>
        <begin position="379"/>
        <end position="402"/>
    </location>
</feature>
<dbReference type="GO" id="GO:0015648">
    <property type="term" value="F:lipid-linked peptidoglycan transporter activity"/>
    <property type="evidence" value="ECO:0007669"/>
    <property type="project" value="UniProtKB-UniRule"/>
</dbReference>
<keyword evidence="2 8" id="KW-1003">Cell membrane</keyword>
<reference evidence="11" key="1">
    <citation type="submission" date="2018-12" db="EMBL/GenBank/DDBJ databases">
        <title>Tengunoibacter tsumagoiensis gen. nov., sp. nov., Dictyobacter kobayashii sp. nov., D. alpinus sp. nov., and D. joshuensis sp. nov. and description of Dictyobacteraceae fam. nov. within the order Ktedonobacterales isolated from Tengu-no-mugimeshi.</title>
        <authorList>
            <person name="Wang C.M."/>
            <person name="Zheng Y."/>
            <person name="Sakai Y."/>
            <person name="Toyoda A."/>
            <person name="Minakuchi Y."/>
            <person name="Abe K."/>
            <person name="Yokota A."/>
            <person name="Yabe S."/>
        </authorList>
    </citation>
    <scope>NUCLEOTIDE SEQUENCE [LARGE SCALE GENOMIC DNA]</scope>
    <source>
        <strain evidence="11">Uno11</strain>
    </source>
</reference>
<dbReference type="PRINTS" id="PR01806">
    <property type="entry name" value="VIRFACTRMVIN"/>
</dbReference>
<keyword evidence="5 8" id="KW-0573">Peptidoglycan synthesis</keyword>
<comment type="pathway">
    <text evidence="8">Cell wall biogenesis; peptidoglycan biosynthesis.</text>
</comment>
<dbReference type="GO" id="GO:0009252">
    <property type="term" value="P:peptidoglycan biosynthetic process"/>
    <property type="evidence" value="ECO:0007669"/>
    <property type="project" value="UniProtKB-UniRule"/>
</dbReference>
<dbReference type="PIRSF" id="PIRSF002869">
    <property type="entry name" value="MviN"/>
    <property type="match status" value="1"/>
</dbReference>
<comment type="subcellular location">
    <subcellularLocation>
        <location evidence="1 8">Cell membrane</location>
        <topology evidence="1 8">Multi-pass membrane protein</topology>
    </subcellularLocation>
</comment>
<feature type="transmembrane region" description="Helical" evidence="8">
    <location>
        <begin position="409"/>
        <end position="430"/>
    </location>
</feature>
<keyword evidence="4 8" id="KW-0133">Cell shape</keyword>
<dbReference type="PANTHER" id="PTHR47019">
    <property type="entry name" value="LIPID II FLIPPASE MURJ"/>
    <property type="match status" value="1"/>
</dbReference>
<dbReference type="CDD" id="cd13123">
    <property type="entry name" value="MATE_MurJ_like"/>
    <property type="match status" value="1"/>
</dbReference>
<dbReference type="InterPro" id="IPR004268">
    <property type="entry name" value="MurJ"/>
</dbReference>
<evidence type="ECO:0000313" key="11">
    <source>
        <dbReference type="Proteomes" id="UP000287188"/>
    </source>
</evidence>
<evidence type="ECO:0000256" key="4">
    <source>
        <dbReference type="ARBA" id="ARBA00022960"/>
    </source>
</evidence>
<evidence type="ECO:0000256" key="7">
    <source>
        <dbReference type="ARBA" id="ARBA00023136"/>
    </source>
</evidence>
<dbReference type="GO" id="GO:0008360">
    <property type="term" value="P:regulation of cell shape"/>
    <property type="evidence" value="ECO:0007669"/>
    <property type="project" value="UniProtKB-UniRule"/>
</dbReference>
<dbReference type="HAMAP" id="MF_02078">
    <property type="entry name" value="MurJ_MviN"/>
    <property type="match status" value="1"/>
</dbReference>
<dbReference type="GO" id="GO:0071555">
    <property type="term" value="P:cell wall organization"/>
    <property type="evidence" value="ECO:0007669"/>
    <property type="project" value="UniProtKB-UniRule"/>
</dbReference>
<dbReference type="UniPathway" id="UPA00219"/>
<feature type="transmembrane region" description="Helical" evidence="8">
    <location>
        <begin position="253"/>
        <end position="273"/>
    </location>
</feature>
<keyword evidence="3 8" id="KW-0812">Transmembrane</keyword>
<feature type="transmembrane region" description="Helical" evidence="8">
    <location>
        <begin position="214"/>
        <end position="232"/>
    </location>
</feature>
<evidence type="ECO:0000256" key="3">
    <source>
        <dbReference type="ARBA" id="ARBA00022692"/>
    </source>
</evidence>
<organism evidence="10 11">
    <name type="scientific">Dictyobacter kobayashii</name>
    <dbReference type="NCBI Taxonomy" id="2014872"/>
    <lineage>
        <taxon>Bacteria</taxon>
        <taxon>Bacillati</taxon>
        <taxon>Chloroflexota</taxon>
        <taxon>Ktedonobacteria</taxon>
        <taxon>Ktedonobacterales</taxon>
        <taxon>Dictyobacteraceae</taxon>
        <taxon>Dictyobacter</taxon>
    </lineage>
</organism>
<evidence type="ECO:0000256" key="1">
    <source>
        <dbReference type="ARBA" id="ARBA00004651"/>
    </source>
</evidence>
<evidence type="ECO:0000256" key="6">
    <source>
        <dbReference type="ARBA" id="ARBA00022989"/>
    </source>
</evidence>
<keyword evidence="7 8" id="KW-0472">Membrane</keyword>
<evidence type="ECO:0000256" key="5">
    <source>
        <dbReference type="ARBA" id="ARBA00022984"/>
    </source>
</evidence>
<feature type="transmembrane region" description="Helical" evidence="8">
    <location>
        <begin position="182"/>
        <end position="202"/>
    </location>
</feature>
<comment type="similarity">
    <text evidence="8 9">Belongs to the MurJ/MviN family.</text>
</comment>
<sequence>MIWGGRIFRFNLSNFRPGGGLSLRRFSVLEGAFLLMLALMASRVLGVVRQVIFNALFGVGPNANAYYAAARLPDTLYNLIAGGALISAFIPVFLAYEKEKGDSEAWRLTSLVFNLLLVLMTAVLLVGEFIAPAFVNNILIPGYSPAEKDLTITLTRIMLVQPLILGLGTVVTAILNSRRQFLLPAVSLAVYNVGLIGGLLVAKFVPGVGIYGPTYGTLVAVLLQLVVQLPGLSKQHVRYSFIWDLRHPGLRQVGILLLPNSLAIGVAYIGNIIDTHFTSYLPDSASLAALHNAEMLQALPVALIGQAVGQSLLPHLAMQAAAGRYIRMRQMALKVIGASIALTVPAALLLALFGKPMIHLLFQHGAFDPHASDLTNLALLGYACALPGLAAGNLLSGGFFALKDAWTPFITNTYALLVRWFMLYFLFQFLHGTTAILVVPLALAIAAGSEAIIMGGLLLFRLRRYIKRDKGMQRLEQRRRYLKASRKTPVQLSSDHE</sequence>
<dbReference type="InterPro" id="IPR051050">
    <property type="entry name" value="Lipid_II_flippase_MurJ/MviN"/>
</dbReference>
<dbReference type="AlphaFoldDB" id="A0A402AKZ4"/>
<evidence type="ECO:0000256" key="9">
    <source>
        <dbReference type="PIRNR" id="PIRNR002869"/>
    </source>
</evidence>